<dbReference type="InterPro" id="IPR002716">
    <property type="entry name" value="PIN_dom"/>
</dbReference>
<sequence length="122" mass="13916">MDSGEQPDYFPESSCCAVECRQSDLSISQISFFEIAIRLKIGKLPAFRLTTDELMRQTVRDGMHILPIGDHHIAAYDQIPLYADHRGPFDRLILATALVEKMPVISADGHFHRYNDVVEIIW</sequence>
<protein>
    <submittedName>
        <fullName evidence="2">Type II toxin-antitoxin system VapC family toxin</fullName>
    </submittedName>
</protein>
<reference evidence="2 3" key="1">
    <citation type="submission" date="2021-03" db="EMBL/GenBank/DDBJ databases">
        <title>Fibrella sp. HMF5405 genome sequencing and assembly.</title>
        <authorList>
            <person name="Kang H."/>
            <person name="Kim H."/>
            <person name="Bae S."/>
            <person name="Joh K."/>
        </authorList>
    </citation>
    <scope>NUCLEOTIDE SEQUENCE [LARGE SCALE GENOMIC DNA]</scope>
    <source>
        <strain evidence="2 3">HMF5405</strain>
    </source>
</reference>
<keyword evidence="3" id="KW-1185">Reference proteome</keyword>
<accession>A0ABS3JGU6</accession>
<feature type="domain" description="PIN" evidence="1">
    <location>
        <begin position="23"/>
        <end position="115"/>
    </location>
</feature>
<dbReference type="CDD" id="cd09872">
    <property type="entry name" value="PIN_Sll0205-like"/>
    <property type="match status" value="1"/>
</dbReference>
<dbReference type="InterPro" id="IPR041705">
    <property type="entry name" value="PIN_Sll0205"/>
</dbReference>
<organism evidence="2 3">
    <name type="scientific">Fibrella forsythiae</name>
    <dbReference type="NCBI Taxonomy" id="2817061"/>
    <lineage>
        <taxon>Bacteria</taxon>
        <taxon>Pseudomonadati</taxon>
        <taxon>Bacteroidota</taxon>
        <taxon>Cytophagia</taxon>
        <taxon>Cytophagales</taxon>
        <taxon>Spirosomataceae</taxon>
        <taxon>Fibrella</taxon>
    </lineage>
</organism>
<dbReference type="SUPFAM" id="SSF88723">
    <property type="entry name" value="PIN domain-like"/>
    <property type="match status" value="1"/>
</dbReference>
<evidence type="ECO:0000259" key="1">
    <source>
        <dbReference type="Pfam" id="PF01850"/>
    </source>
</evidence>
<dbReference type="EMBL" id="JAFMYW010000003">
    <property type="protein sequence ID" value="MBO0949230.1"/>
    <property type="molecule type" value="Genomic_DNA"/>
</dbReference>
<dbReference type="Proteomes" id="UP000664628">
    <property type="component" value="Unassembled WGS sequence"/>
</dbReference>
<dbReference type="InterPro" id="IPR029060">
    <property type="entry name" value="PIN-like_dom_sf"/>
</dbReference>
<dbReference type="PANTHER" id="PTHR36173:SF2">
    <property type="entry name" value="RIBONUCLEASE VAPC16"/>
    <property type="match status" value="1"/>
</dbReference>
<name>A0ABS3JGU6_9BACT</name>
<comment type="caution">
    <text evidence="2">The sequence shown here is derived from an EMBL/GenBank/DDBJ whole genome shotgun (WGS) entry which is preliminary data.</text>
</comment>
<evidence type="ECO:0000313" key="3">
    <source>
        <dbReference type="Proteomes" id="UP000664628"/>
    </source>
</evidence>
<dbReference type="InterPro" id="IPR052919">
    <property type="entry name" value="TA_system_RNase"/>
</dbReference>
<dbReference type="Pfam" id="PF01850">
    <property type="entry name" value="PIN"/>
    <property type="match status" value="1"/>
</dbReference>
<gene>
    <name evidence="2" type="ORF">J2I46_11605</name>
</gene>
<evidence type="ECO:0000313" key="2">
    <source>
        <dbReference type="EMBL" id="MBO0949230.1"/>
    </source>
</evidence>
<dbReference type="Gene3D" id="3.40.50.1010">
    <property type="entry name" value="5'-nuclease"/>
    <property type="match status" value="1"/>
</dbReference>
<dbReference type="PANTHER" id="PTHR36173">
    <property type="entry name" value="RIBONUCLEASE VAPC16-RELATED"/>
    <property type="match status" value="1"/>
</dbReference>
<proteinExistence type="predicted"/>